<accession>A0A1G6US73</accession>
<organism evidence="1 2">
    <name type="scientific">Mucilaginibacter pineti</name>
    <dbReference type="NCBI Taxonomy" id="1391627"/>
    <lineage>
        <taxon>Bacteria</taxon>
        <taxon>Pseudomonadati</taxon>
        <taxon>Bacteroidota</taxon>
        <taxon>Sphingobacteriia</taxon>
        <taxon>Sphingobacteriales</taxon>
        <taxon>Sphingobacteriaceae</taxon>
        <taxon>Mucilaginibacter</taxon>
    </lineage>
</organism>
<evidence type="ECO:0000313" key="1">
    <source>
        <dbReference type="EMBL" id="SDD43417.1"/>
    </source>
</evidence>
<dbReference type="Proteomes" id="UP000199072">
    <property type="component" value="Unassembled WGS sequence"/>
</dbReference>
<protein>
    <recommendedName>
        <fullName evidence="3">Helix-turn-helix domain-containing protein</fullName>
    </recommendedName>
</protein>
<dbReference type="AlphaFoldDB" id="A0A1G6US73"/>
<evidence type="ECO:0000313" key="2">
    <source>
        <dbReference type="Proteomes" id="UP000199072"/>
    </source>
</evidence>
<dbReference type="OrthoDB" id="1442826at2"/>
<sequence>MTPSVIQKETVAYSKWVRHMGKDPRLYATHISLFTAMFVCWQRSGFSNPFSVSRKELMSFSKIASVATYHKCIKELDAYGYIRYQPSYHPKLGSLVYWPEWSVG</sequence>
<dbReference type="EMBL" id="FNAI01000001">
    <property type="protein sequence ID" value="SDD43417.1"/>
    <property type="molecule type" value="Genomic_DNA"/>
</dbReference>
<gene>
    <name evidence="1" type="ORF">SAMN05216464_101722</name>
</gene>
<evidence type="ECO:0008006" key="3">
    <source>
        <dbReference type="Google" id="ProtNLM"/>
    </source>
</evidence>
<reference evidence="1 2" key="1">
    <citation type="submission" date="2016-10" db="EMBL/GenBank/DDBJ databases">
        <authorList>
            <person name="de Groot N.N."/>
        </authorList>
    </citation>
    <scope>NUCLEOTIDE SEQUENCE [LARGE SCALE GENOMIC DNA]</scope>
    <source>
        <strain evidence="1 2">47C3B</strain>
    </source>
</reference>
<proteinExistence type="predicted"/>
<keyword evidence="2" id="KW-1185">Reference proteome</keyword>
<name>A0A1G6US73_9SPHI</name>
<dbReference type="RefSeq" id="WP_091144376.1">
    <property type="nucleotide sequence ID" value="NZ_FNAI01000001.1"/>
</dbReference>
<dbReference type="STRING" id="1391627.SAMN05216464_101722"/>